<gene>
    <name evidence="7" type="ORF">HKD39_00100</name>
</gene>
<feature type="domain" description="SIS" evidence="6">
    <location>
        <begin position="153"/>
        <end position="293"/>
    </location>
</feature>
<protein>
    <submittedName>
        <fullName evidence="7">MurR/RpiR family transcriptional regulator</fullName>
    </submittedName>
</protein>
<organism evidence="7 8">
    <name type="scientific">Nakamurella aerolata</name>
    <dbReference type="NCBI Taxonomy" id="1656892"/>
    <lineage>
        <taxon>Bacteria</taxon>
        <taxon>Bacillati</taxon>
        <taxon>Actinomycetota</taxon>
        <taxon>Actinomycetes</taxon>
        <taxon>Nakamurellales</taxon>
        <taxon>Nakamurellaceae</taxon>
        <taxon>Nakamurella</taxon>
    </lineage>
</organism>
<dbReference type="GO" id="GO:0003677">
    <property type="term" value="F:DNA binding"/>
    <property type="evidence" value="ECO:0007669"/>
    <property type="project" value="UniProtKB-KW"/>
</dbReference>
<keyword evidence="3" id="KW-0804">Transcription</keyword>
<feature type="domain" description="HTH rpiR-type" evidence="5">
    <location>
        <begin position="28"/>
        <end position="104"/>
    </location>
</feature>
<name>A0A849A552_9ACTN</name>
<dbReference type="PANTHER" id="PTHR30514">
    <property type="entry name" value="GLUCOKINASE"/>
    <property type="match status" value="1"/>
</dbReference>
<dbReference type="RefSeq" id="WP_171197830.1">
    <property type="nucleotide sequence ID" value="NZ_JABEND010000001.1"/>
</dbReference>
<evidence type="ECO:0000256" key="4">
    <source>
        <dbReference type="SAM" id="MobiDB-lite"/>
    </source>
</evidence>
<dbReference type="SUPFAM" id="SSF53697">
    <property type="entry name" value="SIS domain"/>
    <property type="match status" value="1"/>
</dbReference>
<dbReference type="InterPro" id="IPR036388">
    <property type="entry name" value="WH-like_DNA-bd_sf"/>
</dbReference>
<evidence type="ECO:0000256" key="3">
    <source>
        <dbReference type="ARBA" id="ARBA00023163"/>
    </source>
</evidence>
<keyword evidence="8" id="KW-1185">Reference proteome</keyword>
<reference evidence="7 8" key="1">
    <citation type="submission" date="2020-05" db="EMBL/GenBank/DDBJ databases">
        <title>Nakamurella sp. DB0629 isolated from air conditioner.</title>
        <authorList>
            <person name="Kim D.H."/>
            <person name="Kim D.-U."/>
        </authorList>
    </citation>
    <scope>NUCLEOTIDE SEQUENCE [LARGE SCALE GENOMIC DNA]</scope>
    <source>
        <strain evidence="7 8">DB0629</strain>
    </source>
</reference>
<dbReference type="InterPro" id="IPR047640">
    <property type="entry name" value="RpiR-like"/>
</dbReference>
<evidence type="ECO:0000256" key="2">
    <source>
        <dbReference type="ARBA" id="ARBA00023125"/>
    </source>
</evidence>
<dbReference type="PANTHER" id="PTHR30514:SF1">
    <property type="entry name" value="HTH-TYPE TRANSCRIPTIONAL REGULATOR HEXR-RELATED"/>
    <property type="match status" value="1"/>
</dbReference>
<keyword evidence="2" id="KW-0238">DNA-binding</keyword>
<dbReference type="GO" id="GO:1901135">
    <property type="term" value="P:carbohydrate derivative metabolic process"/>
    <property type="evidence" value="ECO:0007669"/>
    <property type="project" value="InterPro"/>
</dbReference>
<dbReference type="Gene3D" id="1.10.10.10">
    <property type="entry name" value="Winged helix-like DNA-binding domain superfamily/Winged helix DNA-binding domain"/>
    <property type="match status" value="1"/>
</dbReference>
<dbReference type="GO" id="GO:0097367">
    <property type="term" value="F:carbohydrate derivative binding"/>
    <property type="evidence" value="ECO:0007669"/>
    <property type="project" value="InterPro"/>
</dbReference>
<evidence type="ECO:0000259" key="5">
    <source>
        <dbReference type="PROSITE" id="PS51071"/>
    </source>
</evidence>
<proteinExistence type="predicted"/>
<evidence type="ECO:0000259" key="6">
    <source>
        <dbReference type="PROSITE" id="PS51464"/>
    </source>
</evidence>
<evidence type="ECO:0000313" key="8">
    <source>
        <dbReference type="Proteomes" id="UP000562984"/>
    </source>
</evidence>
<feature type="region of interest" description="Disordered" evidence="4">
    <location>
        <begin position="1"/>
        <end position="28"/>
    </location>
</feature>
<comment type="caution">
    <text evidence="7">The sequence shown here is derived from an EMBL/GenBank/DDBJ whole genome shotgun (WGS) entry which is preliminary data.</text>
</comment>
<dbReference type="PROSITE" id="PS51071">
    <property type="entry name" value="HTH_RPIR"/>
    <property type="match status" value="1"/>
</dbReference>
<dbReference type="InterPro" id="IPR000281">
    <property type="entry name" value="HTH_RpiR"/>
</dbReference>
<evidence type="ECO:0000313" key="7">
    <source>
        <dbReference type="EMBL" id="NNG34141.1"/>
    </source>
</evidence>
<dbReference type="InterPro" id="IPR009057">
    <property type="entry name" value="Homeodomain-like_sf"/>
</dbReference>
<evidence type="ECO:0000256" key="1">
    <source>
        <dbReference type="ARBA" id="ARBA00023015"/>
    </source>
</evidence>
<dbReference type="InterPro" id="IPR046348">
    <property type="entry name" value="SIS_dom_sf"/>
</dbReference>
<dbReference type="InterPro" id="IPR035472">
    <property type="entry name" value="RpiR-like_SIS"/>
</dbReference>
<dbReference type="EMBL" id="JABEND010000001">
    <property type="protein sequence ID" value="NNG34141.1"/>
    <property type="molecule type" value="Genomic_DNA"/>
</dbReference>
<dbReference type="Pfam" id="PF01380">
    <property type="entry name" value="SIS"/>
    <property type="match status" value="1"/>
</dbReference>
<dbReference type="PROSITE" id="PS51464">
    <property type="entry name" value="SIS"/>
    <property type="match status" value="1"/>
</dbReference>
<dbReference type="GO" id="GO:0003700">
    <property type="term" value="F:DNA-binding transcription factor activity"/>
    <property type="evidence" value="ECO:0007669"/>
    <property type="project" value="InterPro"/>
</dbReference>
<dbReference type="Proteomes" id="UP000562984">
    <property type="component" value="Unassembled WGS sequence"/>
</dbReference>
<dbReference type="Gene3D" id="3.40.50.10490">
    <property type="entry name" value="Glucose-6-phosphate isomerase like protein, domain 1"/>
    <property type="match status" value="1"/>
</dbReference>
<dbReference type="AlphaFoldDB" id="A0A849A552"/>
<accession>A0A849A552</accession>
<dbReference type="CDD" id="cd05013">
    <property type="entry name" value="SIS_RpiR"/>
    <property type="match status" value="1"/>
</dbReference>
<dbReference type="SUPFAM" id="SSF46689">
    <property type="entry name" value="Homeodomain-like"/>
    <property type="match status" value="1"/>
</dbReference>
<dbReference type="InterPro" id="IPR001347">
    <property type="entry name" value="SIS_dom"/>
</dbReference>
<sequence>MAERRSRTSTQRRGQSAATPPPTAEQGRPLLVHLRGLRPTLTPAEERVAALVLDNPAAVSALTISELADRAATSETTVLRFAKRLGLSGYPQLRLALAAASAAATAAAGATPPRGDINASDSLDDILAKVASADAAAITDTANSIDRRALANAAGALAKAGRIDIYGMGASGLVAADLQQKLYRLGFVAFSFNDPHLALTSAALLGRSDVAVGISYSGTTTESVEALRAAAAHGAKSIAISNYPMAPLAAAADISLLTAAREPSERSGATASRMAALLVVDCLYLATAQQHLPRARKAVAATRRAVRGHHTDD</sequence>
<dbReference type="Pfam" id="PF01418">
    <property type="entry name" value="HTH_6"/>
    <property type="match status" value="1"/>
</dbReference>
<keyword evidence="1" id="KW-0805">Transcription regulation</keyword>